<name>A0ACB9HS26_9ASTR</name>
<dbReference type="EMBL" id="CM042028">
    <property type="protein sequence ID" value="KAI3798108.1"/>
    <property type="molecule type" value="Genomic_DNA"/>
</dbReference>
<evidence type="ECO:0000313" key="2">
    <source>
        <dbReference type="Proteomes" id="UP001056120"/>
    </source>
</evidence>
<accession>A0ACB9HS26</accession>
<reference evidence="1 2" key="2">
    <citation type="journal article" date="2022" name="Mol. Ecol. Resour.">
        <title>The genomes of chicory, endive, great burdock and yacon provide insights into Asteraceae paleo-polyploidization history and plant inulin production.</title>
        <authorList>
            <person name="Fan W."/>
            <person name="Wang S."/>
            <person name="Wang H."/>
            <person name="Wang A."/>
            <person name="Jiang F."/>
            <person name="Liu H."/>
            <person name="Zhao H."/>
            <person name="Xu D."/>
            <person name="Zhang Y."/>
        </authorList>
    </citation>
    <scope>NUCLEOTIDE SEQUENCE [LARGE SCALE GENOMIC DNA]</scope>
    <source>
        <strain evidence="2">cv. Yunnan</strain>
        <tissue evidence="1">Leaves</tissue>
    </source>
</reference>
<gene>
    <name evidence="1" type="ORF">L1987_33377</name>
</gene>
<proteinExistence type="predicted"/>
<protein>
    <submittedName>
        <fullName evidence="1">Uncharacterized protein</fullName>
    </submittedName>
</protein>
<evidence type="ECO:0000313" key="1">
    <source>
        <dbReference type="EMBL" id="KAI3798108.1"/>
    </source>
</evidence>
<dbReference type="Proteomes" id="UP001056120">
    <property type="component" value="Linkage Group LG11"/>
</dbReference>
<comment type="caution">
    <text evidence="1">The sequence shown here is derived from an EMBL/GenBank/DDBJ whole genome shotgun (WGS) entry which is preliminary data.</text>
</comment>
<keyword evidence="2" id="KW-1185">Reference proteome</keyword>
<reference evidence="2" key="1">
    <citation type="journal article" date="2022" name="Mol. Ecol. Resour.">
        <title>The genomes of chicory, endive, great burdock and yacon provide insights into Asteraceae palaeo-polyploidization history and plant inulin production.</title>
        <authorList>
            <person name="Fan W."/>
            <person name="Wang S."/>
            <person name="Wang H."/>
            <person name="Wang A."/>
            <person name="Jiang F."/>
            <person name="Liu H."/>
            <person name="Zhao H."/>
            <person name="Xu D."/>
            <person name="Zhang Y."/>
        </authorList>
    </citation>
    <scope>NUCLEOTIDE SEQUENCE [LARGE SCALE GENOMIC DNA]</scope>
    <source>
        <strain evidence="2">cv. Yunnan</strain>
    </source>
</reference>
<organism evidence="1 2">
    <name type="scientific">Smallanthus sonchifolius</name>
    <dbReference type="NCBI Taxonomy" id="185202"/>
    <lineage>
        <taxon>Eukaryota</taxon>
        <taxon>Viridiplantae</taxon>
        <taxon>Streptophyta</taxon>
        <taxon>Embryophyta</taxon>
        <taxon>Tracheophyta</taxon>
        <taxon>Spermatophyta</taxon>
        <taxon>Magnoliopsida</taxon>
        <taxon>eudicotyledons</taxon>
        <taxon>Gunneridae</taxon>
        <taxon>Pentapetalae</taxon>
        <taxon>asterids</taxon>
        <taxon>campanulids</taxon>
        <taxon>Asterales</taxon>
        <taxon>Asteraceae</taxon>
        <taxon>Asteroideae</taxon>
        <taxon>Heliantheae alliance</taxon>
        <taxon>Millerieae</taxon>
        <taxon>Smallanthus</taxon>
    </lineage>
</organism>
<sequence length="90" mass="9933">MSVLYPCHSYKIATLQIATKKVTTGVKGKGMHLKELKTVTFIEVNDLHNGDKRFLFFNDIPQSIQLAESRIMSISGGDVKQSGHAKPDAT</sequence>